<proteinExistence type="predicted"/>
<gene>
    <name evidence="3" type="ORF">QBC41DRAFT_316401</name>
</gene>
<feature type="compositionally biased region" description="Polar residues" evidence="1">
    <location>
        <begin position="373"/>
        <end position="384"/>
    </location>
</feature>
<keyword evidence="2" id="KW-1133">Transmembrane helix</keyword>
<reference evidence="3" key="1">
    <citation type="submission" date="2023-06" db="EMBL/GenBank/DDBJ databases">
        <title>Genome-scale phylogeny and comparative genomics of the fungal order Sordariales.</title>
        <authorList>
            <consortium name="Lawrence Berkeley National Laboratory"/>
            <person name="Hensen N."/>
            <person name="Bonometti L."/>
            <person name="Westerberg I."/>
            <person name="Brannstrom I.O."/>
            <person name="Guillou S."/>
            <person name="Cros-Aarteil S."/>
            <person name="Calhoun S."/>
            <person name="Haridas S."/>
            <person name="Kuo A."/>
            <person name="Mondo S."/>
            <person name="Pangilinan J."/>
            <person name="Riley R."/>
            <person name="Labutti K."/>
            <person name="Andreopoulos B."/>
            <person name="Lipzen A."/>
            <person name="Chen C."/>
            <person name="Yanf M."/>
            <person name="Daum C."/>
            <person name="Ng V."/>
            <person name="Clum A."/>
            <person name="Steindorff A."/>
            <person name="Ohm R."/>
            <person name="Martin F."/>
            <person name="Silar P."/>
            <person name="Natvig D."/>
            <person name="Lalanne C."/>
            <person name="Gautier V."/>
            <person name="Ament-Velasquez S.L."/>
            <person name="Kruys A."/>
            <person name="Hutchinson M.I."/>
            <person name="Powell A.J."/>
            <person name="Barry K."/>
            <person name="Miller A.N."/>
            <person name="Grigoriev I.V."/>
            <person name="Debuchy R."/>
            <person name="Gladieux P."/>
            <person name="Thoren M.H."/>
            <person name="Johannesson H."/>
        </authorList>
    </citation>
    <scope>NUCLEOTIDE SEQUENCE</scope>
    <source>
        <strain evidence="3">CBS 307.81</strain>
    </source>
</reference>
<evidence type="ECO:0000313" key="3">
    <source>
        <dbReference type="EMBL" id="KAK0671109.1"/>
    </source>
</evidence>
<protein>
    <submittedName>
        <fullName evidence="3">Uncharacterized protein</fullName>
    </submittedName>
</protein>
<dbReference type="PANTHER" id="PTHR35043:SF8">
    <property type="entry name" value="DUF4220 DOMAIN-CONTAINING PROTEIN"/>
    <property type="match status" value="1"/>
</dbReference>
<feature type="compositionally biased region" description="Polar residues" evidence="1">
    <location>
        <begin position="312"/>
        <end position="329"/>
    </location>
</feature>
<feature type="transmembrane region" description="Helical" evidence="2">
    <location>
        <begin position="446"/>
        <end position="464"/>
    </location>
</feature>
<accession>A0AA40DED3</accession>
<sequence>MDQVGWQPNPNRRGTFDIIQSCAITIFACTWTVQHLNVPGHNDGAFKKLLRTCKWMVINVLLPEFILAHAIVEFMMALHTMAEMRSFQSKNIIVADSPSAKTVWGGFKYFINASFFSKVFCQHTNTDLEASKPEDDRPSWTITHAYFANMGGFVCELSSPLESPQASKEPTKDAPQKNMRIFTPVLGTHLAQKLDRFERLRVSEDDIKDKSKSDNFAKAVAMLQILQLLLSLIVRHIRGLPFAQLETLALAIAACGVATWIAYWYKPRAVSAPIKLELRRASEDAGAVKSLEGVPEKNQSVGKNVGQKEDGNSGTNSKGKLSDGSNGIQLNAEHGNSPEGESSELPAHIDVRKDRGDSQDDAINITEEDPSSGAANNATDNFRGNSIGELRQKTGYHELDLDDKVFESFWSVLTGVRYERTASLPERVPNDSIPTRSLAIGETHTLTYVLAFTSAVFGSLHAIAWNFQFPTPLEAMLWKVGTILSVVVPPLGLLAIPVSQTTVWDGDPGEFLDSTIEILGRMVWDEAFDLSWELRDQYNQIRRDLTRIRHLHTPQPKTESMVLYRTIFCPEKDESSRDRDARLDTLLRYIEGIVDEKQTKDGSKHPESERFTPQYLQQSRILVDLMKGKGTKKMVEEVAKTNVYPRRTMHGAVNLTIVYFTGIVYCIARLMVVAVGLSSLRSMPDGVYVMTWTKYIPSVS</sequence>
<feature type="region of interest" description="Disordered" evidence="1">
    <location>
        <begin position="287"/>
        <end position="385"/>
    </location>
</feature>
<evidence type="ECO:0000256" key="1">
    <source>
        <dbReference type="SAM" id="MobiDB-lite"/>
    </source>
</evidence>
<dbReference type="Proteomes" id="UP001174997">
    <property type="component" value="Unassembled WGS sequence"/>
</dbReference>
<comment type="caution">
    <text evidence="3">The sequence shown here is derived from an EMBL/GenBank/DDBJ whole genome shotgun (WGS) entry which is preliminary data.</text>
</comment>
<evidence type="ECO:0000256" key="2">
    <source>
        <dbReference type="SAM" id="Phobius"/>
    </source>
</evidence>
<feature type="transmembrane region" description="Helical" evidence="2">
    <location>
        <begin position="656"/>
        <end position="680"/>
    </location>
</feature>
<keyword evidence="4" id="KW-1185">Reference proteome</keyword>
<feature type="transmembrane region" description="Helical" evidence="2">
    <location>
        <begin position="56"/>
        <end position="78"/>
    </location>
</feature>
<organism evidence="3 4">
    <name type="scientific">Cercophora samala</name>
    <dbReference type="NCBI Taxonomy" id="330535"/>
    <lineage>
        <taxon>Eukaryota</taxon>
        <taxon>Fungi</taxon>
        <taxon>Dikarya</taxon>
        <taxon>Ascomycota</taxon>
        <taxon>Pezizomycotina</taxon>
        <taxon>Sordariomycetes</taxon>
        <taxon>Sordariomycetidae</taxon>
        <taxon>Sordariales</taxon>
        <taxon>Lasiosphaeriaceae</taxon>
        <taxon>Cercophora</taxon>
    </lineage>
</organism>
<feature type="transmembrane region" description="Helical" evidence="2">
    <location>
        <begin position="476"/>
        <end position="496"/>
    </location>
</feature>
<keyword evidence="2" id="KW-0472">Membrane</keyword>
<feature type="transmembrane region" description="Helical" evidence="2">
    <location>
        <begin position="247"/>
        <end position="265"/>
    </location>
</feature>
<feature type="compositionally biased region" description="Basic and acidic residues" evidence="1">
    <location>
        <begin position="347"/>
        <end position="358"/>
    </location>
</feature>
<keyword evidence="2" id="KW-0812">Transmembrane</keyword>
<dbReference type="AlphaFoldDB" id="A0AA40DED3"/>
<evidence type="ECO:0000313" key="4">
    <source>
        <dbReference type="Proteomes" id="UP001174997"/>
    </source>
</evidence>
<dbReference type="PANTHER" id="PTHR35043">
    <property type="entry name" value="TRANSCRIPTION FACTOR DOMAIN-CONTAINING PROTEIN"/>
    <property type="match status" value="1"/>
</dbReference>
<name>A0AA40DED3_9PEZI</name>
<dbReference type="EMBL" id="JAULSY010000024">
    <property type="protein sequence ID" value="KAK0671109.1"/>
    <property type="molecule type" value="Genomic_DNA"/>
</dbReference>